<dbReference type="RefSeq" id="WP_149611851.1">
    <property type="nucleotide sequence ID" value="NZ_VTUX01000006.1"/>
</dbReference>
<protein>
    <recommendedName>
        <fullName evidence="4">Polysaccharide lyase</fullName>
    </recommendedName>
</protein>
<dbReference type="Gene3D" id="2.60.120.200">
    <property type="match status" value="3"/>
</dbReference>
<reference evidence="2 3" key="1">
    <citation type="submission" date="2019-09" db="EMBL/GenBank/DDBJ databases">
        <authorList>
            <person name="Chen X.-Y."/>
        </authorList>
    </citation>
    <scope>NUCLEOTIDE SEQUENCE [LARGE SCALE GENOMIC DNA]</scope>
    <source>
        <strain evidence="2 3">NY5</strain>
    </source>
</reference>
<dbReference type="Proteomes" id="UP000323708">
    <property type="component" value="Unassembled WGS sequence"/>
</dbReference>
<organism evidence="2 3">
    <name type="scientific">Pseudohalioglobus sediminis</name>
    <dbReference type="NCBI Taxonomy" id="2606449"/>
    <lineage>
        <taxon>Bacteria</taxon>
        <taxon>Pseudomonadati</taxon>
        <taxon>Pseudomonadota</taxon>
        <taxon>Gammaproteobacteria</taxon>
        <taxon>Cellvibrionales</taxon>
        <taxon>Halieaceae</taxon>
        <taxon>Pseudohalioglobus</taxon>
    </lineage>
</organism>
<feature type="compositionally biased region" description="Low complexity" evidence="1">
    <location>
        <begin position="394"/>
        <end position="403"/>
    </location>
</feature>
<feature type="compositionally biased region" description="Low complexity" evidence="1">
    <location>
        <begin position="288"/>
        <end position="302"/>
    </location>
</feature>
<evidence type="ECO:0000313" key="2">
    <source>
        <dbReference type="EMBL" id="KAA1189950.1"/>
    </source>
</evidence>
<name>A0A5B0WSA2_9GAMM</name>
<gene>
    <name evidence="2" type="ORF">F0M18_12810</name>
</gene>
<comment type="caution">
    <text evidence="2">The sequence shown here is derived from an EMBL/GenBank/DDBJ whole genome shotgun (WGS) entry which is preliminary data.</text>
</comment>
<evidence type="ECO:0008006" key="4">
    <source>
        <dbReference type="Google" id="ProtNLM"/>
    </source>
</evidence>
<dbReference type="EMBL" id="VTUX01000006">
    <property type="protein sequence ID" value="KAA1189950.1"/>
    <property type="molecule type" value="Genomic_DNA"/>
</dbReference>
<feature type="region of interest" description="Disordered" evidence="1">
    <location>
        <begin position="364"/>
        <end position="407"/>
    </location>
</feature>
<feature type="compositionally biased region" description="Polar residues" evidence="1">
    <location>
        <begin position="309"/>
        <end position="324"/>
    </location>
</feature>
<accession>A0A5B0WSA2</accession>
<proteinExistence type="predicted"/>
<dbReference type="AlphaFoldDB" id="A0A5B0WSA2"/>
<dbReference type="InterPro" id="IPR025975">
    <property type="entry name" value="Polysacc_lyase"/>
</dbReference>
<feature type="compositionally biased region" description="Polar residues" evidence="1">
    <location>
        <begin position="376"/>
        <end position="392"/>
    </location>
</feature>
<sequence>MDFLSNNRIDESQSDGEKQGCLVDKLSWRQVTRADWQGVSKFLGIAALFAAMSVTPSLASAAVDRVHDFESGDLGLGCHGNCPIITDEIPARSGKYSMRSFLSESSQNLKRTEGIFKTSTNRWMEWNRDYWIGFSVYIPEGWKHYDKFEILAQIHATVDPGEPQQQPPFAIYTGSGEWKITSRWNTGQQQVNWPLNSVYEDTGKWTDFVIHYKPSYTDSGVLRVWKNGDLVARRYGPNAYDDERGPYFTMGLYTSLYTQTDGNPRKFVYHDALRVASGPTARYSDVAPSGSASGSSEEPAIIVEEPTETIVSNTGDSTGSQTGSPEEPSGADEEPAGGDEYLTCDSTVSEDAFTWEVSPELDQEHNFDSGDFTLQGHGNSPTVTSHFSQSGGYSMKSTVSNTSKNKKRTQAIIKGQNNRLMQFDRDYWIGFSVYLPEDWQVPGKREILAELRRTPDAGESHSAAFEIHTGTGEWRIRNLWEGGRKDWVLGSVFEDVGRWTDFVIHYKPSFTSSGVLEVWKDGVLVARRNGPNTQKDANGPFLALGLLKDAYKAPVKSVYHDSLRIASGAGATFEDVMMQGQATQRVASCADTGTGDQVTEEVDSIGLDHNVGFETGELLLNCHGNCPTVTTQLSRDGDFAMKSTVSKSSNNKKRTQAKIVGKQNRQMVFDRDYWIGFSVYLPNDWDVPGKREILAEILRTPDPGERSSAAFEIRSGSGDWEIRSRWGSDEKSWVLSSVYESVGRWTDFVIHYRPSSTPSGILEVWKDGTLVARRVGRNIEKDAEGPYLLLGLLKDYPSDSAKTVYHDALRIASGPDARYEDVAL</sequence>
<dbReference type="Pfam" id="PF14099">
    <property type="entry name" value="Polysacc_lyase"/>
    <property type="match status" value="3"/>
</dbReference>
<evidence type="ECO:0000313" key="3">
    <source>
        <dbReference type="Proteomes" id="UP000323708"/>
    </source>
</evidence>
<evidence type="ECO:0000256" key="1">
    <source>
        <dbReference type="SAM" id="MobiDB-lite"/>
    </source>
</evidence>
<keyword evidence="3" id="KW-1185">Reference proteome</keyword>
<feature type="region of interest" description="Disordered" evidence="1">
    <location>
        <begin position="281"/>
        <end position="343"/>
    </location>
</feature>